<dbReference type="OMA" id="ISHINWY"/>
<evidence type="ECO:0000313" key="2">
    <source>
        <dbReference type="Proteomes" id="UP000000311"/>
    </source>
</evidence>
<protein>
    <submittedName>
        <fullName evidence="1">Uncharacterized protein</fullName>
    </submittedName>
</protein>
<reference evidence="1 2" key="1">
    <citation type="journal article" date="2010" name="Science">
        <title>Genomic comparison of the ants Camponotus floridanus and Harpegnathos saltator.</title>
        <authorList>
            <person name="Bonasio R."/>
            <person name="Zhang G."/>
            <person name="Ye C."/>
            <person name="Mutti N.S."/>
            <person name="Fang X."/>
            <person name="Qin N."/>
            <person name="Donahue G."/>
            <person name="Yang P."/>
            <person name="Li Q."/>
            <person name="Li C."/>
            <person name="Zhang P."/>
            <person name="Huang Z."/>
            <person name="Berger S.L."/>
            <person name="Reinberg D."/>
            <person name="Wang J."/>
            <person name="Liebig J."/>
        </authorList>
    </citation>
    <scope>NUCLEOTIDE SEQUENCE [LARGE SCALE GENOMIC DNA]</scope>
    <source>
        <strain evidence="2">C129</strain>
    </source>
</reference>
<dbReference type="EMBL" id="GL443910">
    <property type="protein sequence ID" value="EFN61519.1"/>
    <property type="molecule type" value="Genomic_DNA"/>
</dbReference>
<proteinExistence type="predicted"/>
<dbReference type="OrthoDB" id="8197773at2759"/>
<keyword evidence="2" id="KW-1185">Reference proteome</keyword>
<accession>E2AYI4</accession>
<name>E2AYI4_CAMFO</name>
<sequence>MRTIAVIGTNGMKTTYAIAGIVRKPPAFSTPIYSNSYLPAALQVTFHAVEQLKLLQTEEISQESLTKSPTTQSMVYQQPQSTTLAGTSMITTATTTKVPNDKTETLEMLASIPISQTSSQGSSKIYDDFTEVTQHAETSISSGLIDHEESPEVNEEMAEINYELSATPETNYELPELVQEETPESNQEFPEKSEEFSITENSFSKTSKDEILQHDDVSQQQSIQISSVTKAMDSQKKKDPTVDSVVDEIYGIVKTSTSPFSEESDIIDESKSATGILIEKMTETIEDEEEETRFTLLGEKVSQVPRPSLNSYLKRAKVPARPALQQLANLYDALSKDARKQGFARFAGYSDEVLKTLHSSAEGGVGPQLKKLLEKVVERNELTRDDAKIKTSQALCDLDDPASALNKDLRRLLPLRYTP</sequence>
<gene>
    <name evidence="1" type="ORF">EAG_11755</name>
</gene>
<dbReference type="Proteomes" id="UP000000311">
    <property type="component" value="Unassembled WGS sequence"/>
</dbReference>
<organism evidence="2">
    <name type="scientific">Camponotus floridanus</name>
    <name type="common">Florida carpenter ant</name>
    <dbReference type="NCBI Taxonomy" id="104421"/>
    <lineage>
        <taxon>Eukaryota</taxon>
        <taxon>Metazoa</taxon>
        <taxon>Ecdysozoa</taxon>
        <taxon>Arthropoda</taxon>
        <taxon>Hexapoda</taxon>
        <taxon>Insecta</taxon>
        <taxon>Pterygota</taxon>
        <taxon>Neoptera</taxon>
        <taxon>Endopterygota</taxon>
        <taxon>Hymenoptera</taxon>
        <taxon>Apocrita</taxon>
        <taxon>Aculeata</taxon>
        <taxon>Formicoidea</taxon>
        <taxon>Formicidae</taxon>
        <taxon>Formicinae</taxon>
        <taxon>Camponotus</taxon>
    </lineage>
</organism>
<evidence type="ECO:0000313" key="1">
    <source>
        <dbReference type="EMBL" id="EFN61519.1"/>
    </source>
</evidence>
<dbReference type="AlphaFoldDB" id="E2AYI4"/>
<dbReference type="InParanoid" id="E2AYI4"/>